<evidence type="ECO:0000256" key="2">
    <source>
        <dbReference type="ARBA" id="ARBA00023242"/>
    </source>
</evidence>
<gene>
    <name evidence="4" type="ORF">PIB30_077088</name>
</gene>
<feature type="domain" description="Plant bHLH transcription factor ACT-like" evidence="3">
    <location>
        <begin position="81"/>
        <end position="161"/>
    </location>
</feature>
<comment type="subcellular location">
    <subcellularLocation>
        <location evidence="1">Nucleus</location>
    </subcellularLocation>
</comment>
<keyword evidence="5" id="KW-1185">Reference proteome</keyword>
<proteinExistence type="predicted"/>
<comment type="caution">
    <text evidence="4">The sequence shown here is derived from an EMBL/GenBank/DDBJ whole genome shotgun (WGS) entry which is preliminary data.</text>
</comment>
<dbReference type="PANTHER" id="PTHR31945:SF8">
    <property type="entry name" value="TRANSCRIPTION FACTOR BHLH93-LIKE PROTEIN"/>
    <property type="match status" value="1"/>
</dbReference>
<dbReference type="Proteomes" id="UP001341840">
    <property type="component" value="Unassembled WGS sequence"/>
</dbReference>
<dbReference type="EMBL" id="JASCZI010121856">
    <property type="protein sequence ID" value="MED6163145.1"/>
    <property type="molecule type" value="Genomic_DNA"/>
</dbReference>
<reference evidence="4 5" key="1">
    <citation type="journal article" date="2023" name="Plants (Basel)">
        <title>Bridging the Gap: Combining Genomics and Transcriptomics Approaches to Understand Stylosanthes scabra, an Orphan Legume from the Brazilian Caatinga.</title>
        <authorList>
            <person name="Ferreira-Neto J.R.C."/>
            <person name="da Silva M.D."/>
            <person name="Binneck E."/>
            <person name="de Melo N.F."/>
            <person name="da Silva R.H."/>
            <person name="de Melo A.L.T.M."/>
            <person name="Pandolfi V."/>
            <person name="Bustamante F.O."/>
            <person name="Brasileiro-Vidal A.C."/>
            <person name="Benko-Iseppon A.M."/>
        </authorList>
    </citation>
    <scope>NUCLEOTIDE SEQUENCE [LARGE SCALE GENOMIC DNA]</scope>
    <source>
        <tissue evidence="4">Leaves</tissue>
    </source>
</reference>
<evidence type="ECO:0000313" key="4">
    <source>
        <dbReference type="EMBL" id="MED6163145.1"/>
    </source>
</evidence>
<evidence type="ECO:0000259" key="3">
    <source>
        <dbReference type="Pfam" id="PF22754"/>
    </source>
</evidence>
<accession>A0ABU6US91</accession>
<dbReference type="InterPro" id="IPR051358">
    <property type="entry name" value="TF_AMS/ICE1/BHLH6-like"/>
</dbReference>
<name>A0ABU6US91_9FABA</name>
<keyword evidence="2" id="KW-0539">Nucleus</keyword>
<dbReference type="PANTHER" id="PTHR31945">
    <property type="entry name" value="TRANSCRIPTION FACTOR SCREAM2-RELATED"/>
    <property type="match status" value="1"/>
</dbReference>
<protein>
    <recommendedName>
        <fullName evidence="3">Plant bHLH transcription factor ACT-like domain-containing protein</fullName>
    </recommendedName>
</protein>
<dbReference type="InterPro" id="IPR054502">
    <property type="entry name" value="bHLH-TF_ACT-like_plant"/>
</dbReference>
<sequence length="169" mass="19385">MKGDQRRMFSRVHQKRTGFHHRNLQHLRSITKSHALYKTSSVILDASEYIRSLKKTLQELEKLAVSSSSVQNFIDYGPMPMVKVEAQEEGFMIRVLSQRNCKGLLVFILEAFEELGLQVLQARVSCADAFSLEALGIQEHNEGDDHMDAQVVEKVMSKAIKKWREVPKQ</sequence>
<evidence type="ECO:0000256" key="1">
    <source>
        <dbReference type="ARBA" id="ARBA00004123"/>
    </source>
</evidence>
<organism evidence="4 5">
    <name type="scientific">Stylosanthes scabra</name>
    <dbReference type="NCBI Taxonomy" id="79078"/>
    <lineage>
        <taxon>Eukaryota</taxon>
        <taxon>Viridiplantae</taxon>
        <taxon>Streptophyta</taxon>
        <taxon>Embryophyta</taxon>
        <taxon>Tracheophyta</taxon>
        <taxon>Spermatophyta</taxon>
        <taxon>Magnoliopsida</taxon>
        <taxon>eudicotyledons</taxon>
        <taxon>Gunneridae</taxon>
        <taxon>Pentapetalae</taxon>
        <taxon>rosids</taxon>
        <taxon>fabids</taxon>
        <taxon>Fabales</taxon>
        <taxon>Fabaceae</taxon>
        <taxon>Papilionoideae</taxon>
        <taxon>50 kb inversion clade</taxon>
        <taxon>dalbergioids sensu lato</taxon>
        <taxon>Dalbergieae</taxon>
        <taxon>Pterocarpus clade</taxon>
        <taxon>Stylosanthes</taxon>
    </lineage>
</organism>
<dbReference type="Pfam" id="PF22754">
    <property type="entry name" value="bHLH-TF_ACT-like_plant"/>
    <property type="match status" value="1"/>
</dbReference>
<evidence type="ECO:0000313" key="5">
    <source>
        <dbReference type="Proteomes" id="UP001341840"/>
    </source>
</evidence>